<organism evidence="2 3">
    <name type="scientific">Hymenobacter crusticola</name>
    <dbReference type="NCBI Taxonomy" id="1770526"/>
    <lineage>
        <taxon>Bacteria</taxon>
        <taxon>Pseudomonadati</taxon>
        <taxon>Bacteroidota</taxon>
        <taxon>Cytophagia</taxon>
        <taxon>Cytophagales</taxon>
        <taxon>Hymenobacteraceae</taxon>
        <taxon>Hymenobacter</taxon>
    </lineage>
</organism>
<keyword evidence="1" id="KW-0472">Membrane</keyword>
<keyword evidence="1" id="KW-0812">Transmembrane</keyword>
<evidence type="ECO:0000313" key="3">
    <source>
        <dbReference type="Proteomes" id="UP000194873"/>
    </source>
</evidence>
<gene>
    <name evidence="2" type="ORF">BXP70_28540</name>
</gene>
<keyword evidence="1" id="KW-1133">Transmembrane helix</keyword>
<evidence type="ECO:0000313" key="2">
    <source>
        <dbReference type="EMBL" id="OUJ67765.1"/>
    </source>
</evidence>
<protein>
    <submittedName>
        <fullName evidence="2">Uncharacterized protein</fullName>
    </submittedName>
</protein>
<sequence>MSPTPLLLLAAKTLSAEGWYKDFIVIYRQGNMKYTYRKWYKRRPLSSAGMVAIVLAIALAVQLWLSLLP</sequence>
<name>A0A243W6L3_9BACT</name>
<comment type="caution">
    <text evidence="2">The sequence shown here is derived from an EMBL/GenBank/DDBJ whole genome shotgun (WGS) entry which is preliminary data.</text>
</comment>
<feature type="transmembrane region" description="Helical" evidence="1">
    <location>
        <begin position="45"/>
        <end position="65"/>
    </location>
</feature>
<dbReference type="EMBL" id="MTSE01000064">
    <property type="protein sequence ID" value="OUJ67765.1"/>
    <property type="molecule type" value="Genomic_DNA"/>
</dbReference>
<evidence type="ECO:0000256" key="1">
    <source>
        <dbReference type="SAM" id="Phobius"/>
    </source>
</evidence>
<proteinExistence type="predicted"/>
<accession>A0A243W6L3</accession>
<dbReference type="AlphaFoldDB" id="A0A243W6L3"/>
<keyword evidence="3" id="KW-1185">Reference proteome</keyword>
<dbReference type="Proteomes" id="UP000194873">
    <property type="component" value="Unassembled WGS sequence"/>
</dbReference>
<reference evidence="2 3" key="1">
    <citation type="submission" date="2017-01" db="EMBL/GenBank/DDBJ databases">
        <title>A new Hymenobacter.</title>
        <authorList>
            <person name="Liang Y."/>
            <person name="Feng F."/>
        </authorList>
    </citation>
    <scope>NUCLEOTIDE SEQUENCE [LARGE SCALE GENOMIC DNA]</scope>
    <source>
        <strain evidence="2">MIMBbqt21</strain>
    </source>
</reference>